<dbReference type="AlphaFoldDB" id="A0A151IF73"/>
<reference evidence="2 3" key="1">
    <citation type="submission" date="2016-03" db="EMBL/GenBank/DDBJ databases">
        <title>Cyphomyrmex costatus WGS genome.</title>
        <authorList>
            <person name="Nygaard S."/>
            <person name="Hu H."/>
            <person name="Boomsma J."/>
            <person name="Zhang G."/>
        </authorList>
    </citation>
    <scope>NUCLEOTIDE SEQUENCE [LARGE SCALE GENOMIC DNA]</scope>
    <source>
        <strain evidence="2">MS0001</strain>
        <tissue evidence="2">Whole body</tissue>
    </source>
</reference>
<sequence length="162" mass="18940">MPLVHLRRRYKTPVRPAFKFEECRWWRRWGEKYSLSGVNSDGKGAHPRENNRTEGRKRKRTTRRYEENHRERPVSDNSAANAGGRDRERKKKGGQLRIDDYLELERIMQLNKLDREVLAEAVPLFRPPKAGEKTRGLIERKTLYSATATLPGPTTSATQIRI</sequence>
<gene>
    <name evidence="2" type="ORF">ALC62_09734</name>
</gene>
<dbReference type="EMBL" id="KQ977808">
    <property type="protein sequence ID" value="KYM99552.1"/>
    <property type="molecule type" value="Genomic_DNA"/>
</dbReference>
<feature type="region of interest" description="Disordered" evidence="1">
    <location>
        <begin position="37"/>
        <end position="95"/>
    </location>
</feature>
<accession>A0A151IF73</accession>
<feature type="compositionally biased region" description="Basic and acidic residues" evidence="1">
    <location>
        <begin position="63"/>
        <end position="74"/>
    </location>
</feature>
<protein>
    <submittedName>
        <fullName evidence="2">Uncharacterized protein</fullName>
    </submittedName>
</protein>
<proteinExistence type="predicted"/>
<dbReference type="Proteomes" id="UP000078542">
    <property type="component" value="Unassembled WGS sequence"/>
</dbReference>
<evidence type="ECO:0000313" key="3">
    <source>
        <dbReference type="Proteomes" id="UP000078542"/>
    </source>
</evidence>
<name>A0A151IF73_9HYME</name>
<evidence type="ECO:0000256" key="1">
    <source>
        <dbReference type="SAM" id="MobiDB-lite"/>
    </source>
</evidence>
<keyword evidence="3" id="KW-1185">Reference proteome</keyword>
<feature type="compositionally biased region" description="Basic and acidic residues" evidence="1">
    <location>
        <begin position="43"/>
        <end position="54"/>
    </location>
</feature>
<organism evidence="2 3">
    <name type="scientific">Cyphomyrmex costatus</name>
    <dbReference type="NCBI Taxonomy" id="456900"/>
    <lineage>
        <taxon>Eukaryota</taxon>
        <taxon>Metazoa</taxon>
        <taxon>Ecdysozoa</taxon>
        <taxon>Arthropoda</taxon>
        <taxon>Hexapoda</taxon>
        <taxon>Insecta</taxon>
        <taxon>Pterygota</taxon>
        <taxon>Neoptera</taxon>
        <taxon>Endopterygota</taxon>
        <taxon>Hymenoptera</taxon>
        <taxon>Apocrita</taxon>
        <taxon>Aculeata</taxon>
        <taxon>Formicoidea</taxon>
        <taxon>Formicidae</taxon>
        <taxon>Myrmicinae</taxon>
        <taxon>Cyphomyrmex</taxon>
    </lineage>
</organism>
<evidence type="ECO:0000313" key="2">
    <source>
        <dbReference type="EMBL" id="KYM99552.1"/>
    </source>
</evidence>